<evidence type="ECO:0000256" key="1">
    <source>
        <dbReference type="ARBA" id="ARBA00001946"/>
    </source>
</evidence>
<evidence type="ECO:0000313" key="9">
    <source>
        <dbReference type="EMBL" id="VDI03513.1"/>
    </source>
</evidence>
<dbReference type="GO" id="GO:0046872">
    <property type="term" value="F:metal ion binding"/>
    <property type="evidence" value="ECO:0007669"/>
    <property type="project" value="UniProtKB-KW"/>
</dbReference>
<keyword evidence="7" id="KW-0732">Signal</keyword>
<accession>A0A8B6CD62</accession>
<feature type="signal peptide" evidence="7">
    <location>
        <begin position="1"/>
        <end position="21"/>
    </location>
</feature>
<evidence type="ECO:0000256" key="2">
    <source>
        <dbReference type="ARBA" id="ARBA00008307"/>
    </source>
</evidence>
<keyword evidence="4" id="KW-0548">Nucleotidyltransferase</keyword>
<evidence type="ECO:0000256" key="4">
    <source>
        <dbReference type="ARBA" id="ARBA00022695"/>
    </source>
</evidence>
<dbReference type="Gene3D" id="1.10.1410.40">
    <property type="match status" value="1"/>
</dbReference>
<dbReference type="SMART" id="SM01265">
    <property type="entry name" value="Mab-21"/>
    <property type="match status" value="1"/>
</dbReference>
<evidence type="ECO:0000259" key="8">
    <source>
        <dbReference type="Pfam" id="PF20266"/>
    </source>
</evidence>
<keyword evidence="3" id="KW-0808">Transferase</keyword>
<dbReference type="AlphaFoldDB" id="A0A8B6CD62"/>
<name>A0A8B6CD62_MYTGA</name>
<proteinExistence type="inferred from homology"/>
<dbReference type="OrthoDB" id="6130377at2759"/>
<sequence>MVTCNAALLTTFALSLIRSLSKNMSNMQNENWSVQNFFKMLEDQSKQVPNDARQSRYCKYITKFASHFGKEWCMVVGSTAEKTRLRSNMNEGDFDYLIISGVSIPVDALEHREDLPCFVHVRGDKFKHSFTHNLVNGKYIHSRILKEVDREAFKIMCGLLQVFTVPLVSKGLHYNRVGISRDAKPGMCEEHYVGFQMVGGANEEIYIRNQDTDIRATKKYFQSVMDLSDLSPSMKSLLNNLLTVLAEIKPHNKSGTAMYQTFAGLIEAVNSDNAVHDVAKLTSFHPKGTEANDRHYIEDSSGKNVFRIKFNYKSSNDFIAAFPLEGKLKCLEEWRVRILTSDKVLWPSAEAVEKIFQSEVYVVAKPAIINPSADVDFCLGFNQAEIILASNLSSEQRLCFLLLKSLQQGYLKHYVSVLTTFHWKTAFYHQCGQIDPALFDRHSTILLALVSVLSYMIECLDKRYLKHYFLESNLIAHITETEANEIKGKITDIIVTPEAALRVYFDMNKECENSKQEEEISMKEMEEMKTRMNNPFNEKQTDTIISLMSDLQKATTSDDSKLTQAIGNTLYMVIEEETDIPFVRPDTTQQQCSLNDLLAQATIYSTTSFSSKNEKKKALKDLKAKAFSTVLSSIRNK</sequence>
<feature type="domain" description="Mab-21-like HhH/H2TH-like" evidence="8">
    <location>
        <begin position="397"/>
        <end position="490"/>
    </location>
</feature>
<gene>
    <name evidence="9" type="ORF">MGAL_10B017446</name>
</gene>
<dbReference type="Pfam" id="PF20266">
    <property type="entry name" value="Mab-21_C"/>
    <property type="match status" value="1"/>
</dbReference>
<dbReference type="PANTHER" id="PTHR10656">
    <property type="entry name" value="CELL FATE DETERMINING PROTEIN MAB21-RELATED"/>
    <property type="match status" value="1"/>
</dbReference>
<keyword evidence="5" id="KW-0479">Metal-binding</keyword>
<comment type="cofactor">
    <cofactor evidence="1">
        <name>Mg(2+)</name>
        <dbReference type="ChEBI" id="CHEBI:18420"/>
    </cofactor>
</comment>
<evidence type="ECO:0000313" key="10">
    <source>
        <dbReference type="Proteomes" id="UP000596742"/>
    </source>
</evidence>
<feature type="chain" id="PRO_5032876794" description="Mab-21-like HhH/H2TH-like domain-containing protein" evidence="7">
    <location>
        <begin position="22"/>
        <end position="637"/>
    </location>
</feature>
<comment type="caution">
    <text evidence="9">The sequence shown here is derived from an EMBL/GenBank/DDBJ whole genome shotgun (WGS) entry which is preliminary data.</text>
</comment>
<dbReference type="Proteomes" id="UP000596742">
    <property type="component" value="Unassembled WGS sequence"/>
</dbReference>
<dbReference type="EMBL" id="UYJE01001606">
    <property type="protein sequence ID" value="VDI03513.1"/>
    <property type="molecule type" value="Genomic_DNA"/>
</dbReference>
<evidence type="ECO:0000256" key="5">
    <source>
        <dbReference type="ARBA" id="ARBA00022723"/>
    </source>
</evidence>
<evidence type="ECO:0000256" key="7">
    <source>
        <dbReference type="SAM" id="SignalP"/>
    </source>
</evidence>
<reference evidence="9" key="1">
    <citation type="submission" date="2018-11" db="EMBL/GenBank/DDBJ databases">
        <authorList>
            <person name="Alioto T."/>
            <person name="Alioto T."/>
        </authorList>
    </citation>
    <scope>NUCLEOTIDE SEQUENCE</scope>
</reference>
<evidence type="ECO:0000256" key="3">
    <source>
        <dbReference type="ARBA" id="ARBA00022679"/>
    </source>
</evidence>
<protein>
    <recommendedName>
        <fullName evidence="8">Mab-21-like HhH/H2TH-like domain-containing protein</fullName>
    </recommendedName>
</protein>
<dbReference type="GO" id="GO:0016779">
    <property type="term" value="F:nucleotidyltransferase activity"/>
    <property type="evidence" value="ECO:0007669"/>
    <property type="project" value="UniProtKB-KW"/>
</dbReference>
<comment type="similarity">
    <text evidence="2">Belongs to the mab-21 family.</text>
</comment>
<keyword evidence="10" id="KW-1185">Reference proteome</keyword>
<evidence type="ECO:0000256" key="6">
    <source>
        <dbReference type="ARBA" id="ARBA00022842"/>
    </source>
</evidence>
<organism evidence="9 10">
    <name type="scientific">Mytilus galloprovincialis</name>
    <name type="common">Mediterranean mussel</name>
    <dbReference type="NCBI Taxonomy" id="29158"/>
    <lineage>
        <taxon>Eukaryota</taxon>
        <taxon>Metazoa</taxon>
        <taxon>Spiralia</taxon>
        <taxon>Lophotrochozoa</taxon>
        <taxon>Mollusca</taxon>
        <taxon>Bivalvia</taxon>
        <taxon>Autobranchia</taxon>
        <taxon>Pteriomorphia</taxon>
        <taxon>Mytilida</taxon>
        <taxon>Mytiloidea</taxon>
        <taxon>Mytilidae</taxon>
        <taxon>Mytilinae</taxon>
        <taxon>Mytilus</taxon>
    </lineage>
</organism>
<keyword evidence="6" id="KW-0460">Magnesium</keyword>
<dbReference type="InterPro" id="IPR046906">
    <property type="entry name" value="Mab-21_HhH/H2TH-like"/>
</dbReference>
<dbReference type="PANTHER" id="PTHR10656:SF42">
    <property type="entry name" value="CYCLIC GMP-AMP SYNTHASE-LIKE PROTEIN-RELATED"/>
    <property type="match status" value="1"/>
</dbReference>
<dbReference type="InterPro" id="IPR024810">
    <property type="entry name" value="MAB21L/cGLR"/>
</dbReference>